<evidence type="ECO:0000313" key="2">
    <source>
        <dbReference type="EMBL" id="KAK0581965.1"/>
    </source>
</evidence>
<evidence type="ECO:0000313" key="3">
    <source>
        <dbReference type="Proteomes" id="UP001168877"/>
    </source>
</evidence>
<name>A0AA39VIN5_ACESA</name>
<reference evidence="2" key="1">
    <citation type="journal article" date="2022" name="Plant J.">
        <title>Strategies of tolerance reflected in two North American maple genomes.</title>
        <authorList>
            <person name="McEvoy S.L."/>
            <person name="Sezen U.U."/>
            <person name="Trouern-Trend A."/>
            <person name="McMahon S.M."/>
            <person name="Schaberg P.G."/>
            <person name="Yang J."/>
            <person name="Wegrzyn J.L."/>
            <person name="Swenson N.G."/>
        </authorList>
    </citation>
    <scope>NUCLEOTIDE SEQUENCE</scope>
    <source>
        <strain evidence="2">NS2018</strain>
    </source>
</reference>
<protein>
    <submittedName>
        <fullName evidence="2">Uncharacterized protein</fullName>
    </submittedName>
</protein>
<accession>A0AA39VIN5</accession>
<feature type="compositionally biased region" description="Basic and acidic residues" evidence="1">
    <location>
        <begin position="93"/>
        <end position="103"/>
    </location>
</feature>
<keyword evidence="3" id="KW-1185">Reference proteome</keyword>
<gene>
    <name evidence="2" type="ORF">LWI29_019991</name>
</gene>
<dbReference type="Proteomes" id="UP001168877">
    <property type="component" value="Unassembled WGS sequence"/>
</dbReference>
<organism evidence="2 3">
    <name type="scientific">Acer saccharum</name>
    <name type="common">Sugar maple</name>
    <dbReference type="NCBI Taxonomy" id="4024"/>
    <lineage>
        <taxon>Eukaryota</taxon>
        <taxon>Viridiplantae</taxon>
        <taxon>Streptophyta</taxon>
        <taxon>Embryophyta</taxon>
        <taxon>Tracheophyta</taxon>
        <taxon>Spermatophyta</taxon>
        <taxon>Magnoliopsida</taxon>
        <taxon>eudicotyledons</taxon>
        <taxon>Gunneridae</taxon>
        <taxon>Pentapetalae</taxon>
        <taxon>rosids</taxon>
        <taxon>malvids</taxon>
        <taxon>Sapindales</taxon>
        <taxon>Sapindaceae</taxon>
        <taxon>Hippocastanoideae</taxon>
        <taxon>Acereae</taxon>
        <taxon>Acer</taxon>
    </lineage>
</organism>
<proteinExistence type="predicted"/>
<sequence length="128" mass="14815">MDATTKPKEFKEYINLKIWENKGENVVKMLEQARLALLRKRFLHACTEKEIDIAFDFKGDIISGKDTHITFIPKEEEDEGEVGENKDEDDKDGGEVDENKDKDEKEDEDGESEKEDSEEEESEGESKR</sequence>
<evidence type="ECO:0000256" key="1">
    <source>
        <dbReference type="SAM" id="MobiDB-lite"/>
    </source>
</evidence>
<dbReference type="AlphaFoldDB" id="A0AA39VIN5"/>
<feature type="compositionally biased region" description="Acidic residues" evidence="1">
    <location>
        <begin position="75"/>
        <end position="92"/>
    </location>
</feature>
<feature type="compositionally biased region" description="Acidic residues" evidence="1">
    <location>
        <begin position="104"/>
        <end position="128"/>
    </location>
</feature>
<feature type="region of interest" description="Disordered" evidence="1">
    <location>
        <begin position="66"/>
        <end position="128"/>
    </location>
</feature>
<reference evidence="2" key="2">
    <citation type="submission" date="2023-06" db="EMBL/GenBank/DDBJ databases">
        <authorList>
            <person name="Swenson N.G."/>
            <person name="Wegrzyn J.L."/>
            <person name="Mcevoy S.L."/>
        </authorList>
    </citation>
    <scope>NUCLEOTIDE SEQUENCE</scope>
    <source>
        <strain evidence="2">NS2018</strain>
        <tissue evidence="2">Leaf</tissue>
    </source>
</reference>
<comment type="caution">
    <text evidence="2">The sequence shown here is derived from an EMBL/GenBank/DDBJ whole genome shotgun (WGS) entry which is preliminary data.</text>
</comment>
<dbReference type="EMBL" id="JAUESC010000384">
    <property type="protein sequence ID" value="KAK0581965.1"/>
    <property type="molecule type" value="Genomic_DNA"/>
</dbReference>